<evidence type="ECO:0000313" key="1">
    <source>
        <dbReference type="EMBL" id="SVC68927.1"/>
    </source>
</evidence>
<dbReference type="InterPro" id="IPR008775">
    <property type="entry name" value="Phytyl_CoA_dOase-like"/>
</dbReference>
<dbReference type="Pfam" id="PF05721">
    <property type="entry name" value="PhyH"/>
    <property type="match status" value="1"/>
</dbReference>
<dbReference type="SUPFAM" id="SSF51197">
    <property type="entry name" value="Clavaminate synthase-like"/>
    <property type="match status" value="1"/>
</dbReference>
<sequence length="271" mass="30310">MDKTTFFITKNQVEFFHNEGYLGIEKLTDPDEVVLLQEIYDDLFNQQVGRSMGDQFDLAGTDEDGEIASLPQILNPAKYAPEINRSQLLVNATSVAKQLLGKDATCSFAHAILKPARIGAETPWHQDAAYWDPNLLYKSLSIWVPLQDVTEENGCMQFAPGSHKTDIFSHQSINNNPRIHGLELTPEEMKNVQNVASCPLPAGGATFHDAYMLHHTPSNRSNTPRRALILDATLSISPRSKPLSFPWMEEKQTAREERAKNAINNSNHGLK</sequence>
<protein>
    <recommendedName>
        <fullName evidence="2">Fe2OG dioxygenase domain-containing protein</fullName>
    </recommendedName>
</protein>
<dbReference type="PANTHER" id="PTHR20883:SF46">
    <property type="entry name" value="PHYTANOYL-COA HYDROXYLASE"/>
    <property type="match status" value="1"/>
</dbReference>
<gene>
    <name evidence="1" type="ORF">METZ01_LOCUS321781</name>
</gene>
<evidence type="ECO:0008006" key="2">
    <source>
        <dbReference type="Google" id="ProtNLM"/>
    </source>
</evidence>
<dbReference type="EMBL" id="UINC01105180">
    <property type="protein sequence ID" value="SVC68927.1"/>
    <property type="molecule type" value="Genomic_DNA"/>
</dbReference>
<dbReference type="PANTHER" id="PTHR20883">
    <property type="entry name" value="PHYTANOYL-COA DIOXYGENASE DOMAIN CONTAINING 1"/>
    <property type="match status" value="1"/>
</dbReference>
<accession>A0A382P7X1</accession>
<name>A0A382P7X1_9ZZZZ</name>
<reference evidence="1" key="1">
    <citation type="submission" date="2018-05" db="EMBL/GenBank/DDBJ databases">
        <authorList>
            <person name="Lanie J.A."/>
            <person name="Ng W.-L."/>
            <person name="Kazmierczak K.M."/>
            <person name="Andrzejewski T.M."/>
            <person name="Davidsen T.M."/>
            <person name="Wayne K.J."/>
            <person name="Tettelin H."/>
            <person name="Glass J.I."/>
            <person name="Rusch D."/>
            <person name="Podicherti R."/>
            <person name="Tsui H.-C.T."/>
            <person name="Winkler M.E."/>
        </authorList>
    </citation>
    <scope>NUCLEOTIDE SEQUENCE</scope>
</reference>
<organism evidence="1">
    <name type="scientific">marine metagenome</name>
    <dbReference type="NCBI Taxonomy" id="408172"/>
    <lineage>
        <taxon>unclassified sequences</taxon>
        <taxon>metagenomes</taxon>
        <taxon>ecological metagenomes</taxon>
    </lineage>
</organism>
<dbReference type="AlphaFoldDB" id="A0A382P7X1"/>
<dbReference type="Gene3D" id="2.60.120.620">
    <property type="entry name" value="q2cbj1_9rhob like domain"/>
    <property type="match status" value="1"/>
</dbReference>
<proteinExistence type="predicted"/>